<comment type="subcellular location">
    <subcellularLocation>
        <location evidence="13">Cytoplasm</location>
    </subcellularLocation>
</comment>
<protein>
    <recommendedName>
        <fullName evidence="13 14">Crossover junction endodeoxyribonuclease RuvC</fullName>
        <ecNumber evidence="13 14">3.1.21.10</ecNumber>
    </recommendedName>
    <alternativeName>
        <fullName evidence="13">Holliday junction nuclease RuvC</fullName>
    </alternativeName>
    <alternativeName>
        <fullName evidence="13">Holliday junction resolvase RuvC</fullName>
    </alternativeName>
</protein>
<dbReference type="SUPFAM" id="SSF53098">
    <property type="entry name" value="Ribonuclease H-like"/>
    <property type="match status" value="1"/>
</dbReference>
<evidence type="ECO:0000256" key="7">
    <source>
        <dbReference type="ARBA" id="ARBA00022801"/>
    </source>
</evidence>
<evidence type="ECO:0000313" key="16">
    <source>
        <dbReference type="Proteomes" id="UP000245872"/>
    </source>
</evidence>
<evidence type="ECO:0000256" key="6">
    <source>
        <dbReference type="ARBA" id="ARBA00022763"/>
    </source>
</evidence>
<evidence type="ECO:0000256" key="1">
    <source>
        <dbReference type="ARBA" id="ARBA00009518"/>
    </source>
</evidence>
<feature type="active site" evidence="13">
    <location>
        <position position="71"/>
    </location>
</feature>
<keyword evidence="3 13" id="KW-0540">Nuclease</keyword>
<keyword evidence="4 13" id="KW-0479">Metal-binding</keyword>
<dbReference type="RefSeq" id="WP_109997210.1">
    <property type="nucleotide sequence ID" value="NZ_CP029619.1"/>
</dbReference>
<sequence length="184" mass="20155">MQTRIILGVDPGSVRTGFGLIQVLPTVPPKLITYGAWQLKQYATFTLRMQHIYRHMVALLQEYTPDEMAIESVFQGKNVQSMLKLGRAQGVAIAAAIAYTIPLIEYAPCKVKQAITGQGNASKAQVAAMVGRLLEVSLQPIFLDASDALAIALCHGQQRPTPTAPPKQWAQFVAKHPHRVVSRL</sequence>
<dbReference type="EMBL" id="CP029619">
    <property type="protein sequence ID" value="AWN81787.1"/>
    <property type="molecule type" value="Genomic_DNA"/>
</dbReference>
<keyword evidence="7 13" id="KW-0378">Hydrolase</keyword>
<evidence type="ECO:0000256" key="8">
    <source>
        <dbReference type="ARBA" id="ARBA00022842"/>
    </source>
</evidence>
<comment type="similarity">
    <text evidence="1 13">Belongs to the RuvC family.</text>
</comment>
<dbReference type="InterPro" id="IPR012337">
    <property type="entry name" value="RNaseH-like_sf"/>
</dbReference>
<comment type="catalytic activity">
    <reaction evidence="12 13">
        <text>Endonucleolytic cleavage at a junction such as a reciprocal single-stranded crossover between two homologous DNA duplexes (Holliday junction).</text>
        <dbReference type="EC" id="3.1.21.10"/>
    </reaction>
</comment>
<feature type="binding site" evidence="13">
    <location>
        <position position="71"/>
    </location>
    <ligand>
        <name>Mg(2+)</name>
        <dbReference type="ChEBI" id="CHEBI:18420"/>
        <label>2</label>
    </ligand>
</feature>
<comment type="function">
    <text evidence="13">The RuvA-RuvB-RuvC complex processes Holliday junction (HJ) DNA during genetic recombination and DNA repair. Endonuclease that resolves HJ intermediates. Cleaves cruciform DNA by making single-stranded nicks across the HJ at symmetrical positions within the homologous arms, yielding a 5'-phosphate and a 3'-hydroxyl group; requires a central core of homology in the junction. The consensus cleavage sequence is 5'-(A/T)TT(C/G)-3'. Cleavage occurs on the 3'-side of the TT dinucleotide at the point of strand exchange. HJ branch migration catalyzed by RuvA-RuvB allows RuvC to scan DNA until it finds its consensus sequence, where it cleaves and resolves the cruciform DNA.</text>
</comment>
<keyword evidence="2 13" id="KW-0963">Cytoplasm</keyword>
<dbReference type="EC" id="3.1.21.10" evidence="13 14"/>
<keyword evidence="9 13" id="KW-0238">DNA-binding</keyword>
<dbReference type="GO" id="GO:0048476">
    <property type="term" value="C:Holliday junction resolvase complex"/>
    <property type="evidence" value="ECO:0007669"/>
    <property type="project" value="UniProtKB-UniRule"/>
</dbReference>
<evidence type="ECO:0000256" key="10">
    <source>
        <dbReference type="ARBA" id="ARBA00023172"/>
    </source>
</evidence>
<dbReference type="FunFam" id="3.30.420.10:FF:000002">
    <property type="entry name" value="Crossover junction endodeoxyribonuclease RuvC"/>
    <property type="match status" value="1"/>
</dbReference>
<evidence type="ECO:0000256" key="3">
    <source>
        <dbReference type="ARBA" id="ARBA00022722"/>
    </source>
</evidence>
<dbReference type="Gene3D" id="3.30.420.10">
    <property type="entry name" value="Ribonuclease H-like superfamily/Ribonuclease H"/>
    <property type="match status" value="1"/>
</dbReference>
<evidence type="ECO:0000256" key="12">
    <source>
        <dbReference type="ARBA" id="ARBA00029354"/>
    </source>
</evidence>
<comment type="subunit">
    <text evidence="13">Homodimer which binds Holliday junction (HJ) DNA. The HJ becomes 2-fold symmetrical on binding to RuvC with unstacked arms; it has a different conformation from HJ DNA in complex with RuvA. In the full resolvosome a probable DNA-RuvA(4)-RuvB(12)-RuvC(2) complex forms which resolves the HJ.</text>
</comment>
<dbReference type="GO" id="GO:0006281">
    <property type="term" value="P:DNA repair"/>
    <property type="evidence" value="ECO:0007669"/>
    <property type="project" value="UniProtKB-UniRule"/>
</dbReference>
<organism evidence="15 16">
    <name type="scientific">Candidatus Cardinium hertigii</name>
    <dbReference type="NCBI Taxonomy" id="247481"/>
    <lineage>
        <taxon>Bacteria</taxon>
        <taxon>Pseudomonadati</taxon>
        <taxon>Bacteroidota</taxon>
        <taxon>Cytophagia</taxon>
        <taxon>Cytophagales</taxon>
        <taxon>Amoebophilaceae</taxon>
        <taxon>Candidatus Cardinium</taxon>
    </lineage>
</organism>
<keyword evidence="10 13" id="KW-0233">DNA recombination</keyword>
<dbReference type="GO" id="GO:0006310">
    <property type="term" value="P:DNA recombination"/>
    <property type="evidence" value="ECO:0007669"/>
    <property type="project" value="UniProtKB-UniRule"/>
</dbReference>
<accession>A0A2Z3L8Q5</accession>
<dbReference type="InterPro" id="IPR002176">
    <property type="entry name" value="X-over_junc_endoDNase_RuvC"/>
</dbReference>
<feature type="active site" evidence="13">
    <location>
        <position position="144"/>
    </location>
</feature>
<evidence type="ECO:0000256" key="2">
    <source>
        <dbReference type="ARBA" id="ARBA00022490"/>
    </source>
</evidence>
<evidence type="ECO:0000256" key="14">
    <source>
        <dbReference type="NCBIfam" id="TIGR00228"/>
    </source>
</evidence>
<dbReference type="GO" id="GO:0008821">
    <property type="term" value="F:crossover junction DNA endonuclease activity"/>
    <property type="evidence" value="ECO:0007669"/>
    <property type="project" value="UniProtKB-UniRule"/>
</dbReference>
<evidence type="ECO:0000313" key="15">
    <source>
        <dbReference type="EMBL" id="AWN81787.1"/>
    </source>
</evidence>
<evidence type="ECO:0000256" key="11">
    <source>
        <dbReference type="ARBA" id="ARBA00023204"/>
    </source>
</evidence>
<feature type="active site" evidence="13">
    <location>
        <position position="10"/>
    </location>
</feature>
<evidence type="ECO:0000256" key="9">
    <source>
        <dbReference type="ARBA" id="ARBA00023125"/>
    </source>
</evidence>
<dbReference type="InterPro" id="IPR036397">
    <property type="entry name" value="RNaseH_sf"/>
</dbReference>
<dbReference type="GO" id="GO:0005737">
    <property type="term" value="C:cytoplasm"/>
    <property type="evidence" value="ECO:0007669"/>
    <property type="project" value="UniProtKB-SubCell"/>
</dbReference>
<keyword evidence="16" id="KW-1185">Reference proteome</keyword>
<dbReference type="PROSITE" id="PS01321">
    <property type="entry name" value="RUVC"/>
    <property type="match status" value="1"/>
</dbReference>
<evidence type="ECO:0000256" key="13">
    <source>
        <dbReference type="HAMAP-Rule" id="MF_00034"/>
    </source>
</evidence>
<keyword evidence="8 13" id="KW-0460">Magnesium</keyword>
<dbReference type="AlphaFoldDB" id="A0A2Z3L8Q5"/>
<dbReference type="HAMAP" id="MF_00034">
    <property type="entry name" value="RuvC"/>
    <property type="match status" value="1"/>
</dbReference>
<evidence type="ECO:0000256" key="5">
    <source>
        <dbReference type="ARBA" id="ARBA00022759"/>
    </source>
</evidence>
<keyword evidence="11 13" id="KW-0234">DNA repair</keyword>
<dbReference type="CDD" id="cd16962">
    <property type="entry name" value="RuvC"/>
    <property type="match status" value="1"/>
</dbReference>
<name>A0A2Z3L8Q5_9BACT</name>
<dbReference type="PRINTS" id="PR00696">
    <property type="entry name" value="RSOLVASERUVC"/>
</dbReference>
<keyword evidence="5 13" id="KW-0255">Endonuclease</keyword>
<dbReference type="GO" id="GO:0000287">
    <property type="term" value="F:magnesium ion binding"/>
    <property type="evidence" value="ECO:0007669"/>
    <property type="project" value="UniProtKB-UniRule"/>
</dbReference>
<dbReference type="PANTHER" id="PTHR30194:SF3">
    <property type="entry name" value="CROSSOVER JUNCTION ENDODEOXYRIBONUCLEASE RUVC"/>
    <property type="match status" value="1"/>
</dbReference>
<dbReference type="OrthoDB" id="9805499at2"/>
<evidence type="ECO:0000256" key="4">
    <source>
        <dbReference type="ARBA" id="ARBA00022723"/>
    </source>
</evidence>
<dbReference type="GO" id="GO:0003677">
    <property type="term" value="F:DNA binding"/>
    <property type="evidence" value="ECO:0007669"/>
    <property type="project" value="UniProtKB-KW"/>
</dbReference>
<dbReference type="PANTHER" id="PTHR30194">
    <property type="entry name" value="CROSSOVER JUNCTION ENDODEOXYRIBONUCLEASE RUVC"/>
    <property type="match status" value="1"/>
</dbReference>
<dbReference type="KEGG" id="cher:DK880_00462"/>
<comment type="cofactor">
    <cofactor evidence="13">
        <name>Mg(2+)</name>
        <dbReference type="ChEBI" id="CHEBI:18420"/>
    </cofactor>
    <text evidence="13">Binds 2 Mg(2+) ion per subunit.</text>
</comment>
<feature type="binding site" evidence="13">
    <location>
        <position position="10"/>
    </location>
    <ligand>
        <name>Mg(2+)</name>
        <dbReference type="ChEBI" id="CHEBI:18420"/>
        <label>1</label>
    </ligand>
</feature>
<reference evidence="15 16" key="1">
    <citation type="submission" date="2018-05" db="EMBL/GenBank/DDBJ databases">
        <title>Candidatus Cardinium hertigii Genome Assembly.</title>
        <authorList>
            <person name="Showmaker K.C."/>
            <person name="Walden K.O."/>
            <person name="Fields C.J."/>
            <person name="Lambert K.N."/>
            <person name="Hudson M.E."/>
        </authorList>
    </citation>
    <scope>NUCLEOTIDE SEQUENCE [LARGE SCALE GENOMIC DNA]</scope>
    <source>
        <strain evidence="16">cHgTN10</strain>
    </source>
</reference>
<keyword evidence="6 13" id="KW-0227">DNA damage</keyword>
<dbReference type="InterPro" id="IPR020563">
    <property type="entry name" value="X-over_junc_endoDNase_Mg_BS"/>
</dbReference>
<feature type="binding site" evidence="13">
    <location>
        <position position="144"/>
    </location>
    <ligand>
        <name>Mg(2+)</name>
        <dbReference type="ChEBI" id="CHEBI:18420"/>
        <label>1</label>
    </ligand>
</feature>
<dbReference type="Pfam" id="PF02075">
    <property type="entry name" value="RuvC"/>
    <property type="match status" value="1"/>
</dbReference>
<proteinExistence type="inferred from homology"/>
<gene>
    <name evidence="13 15" type="primary">ruvC</name>
    <name evidence="15" type="ORF">DK880_00462</name>
</gene>
<dbReference type="NCBIfam" id="TIGR00228">
    <property type="entry name" value="ruvC"/>
    <property type="match status" value="1"/>
</dbReference>
<dbReference type="Proteomes" id="UP000245872">
    <property type="component" value="Chromosome"/>
</dbReference>